<evidence type="ECO:0000313" key="2">
    <source>
        <dbReference type="Proteomes" id="UP000094819"/>
    </source>
</evidence>
<accession>A0A1E3IFB2</accession>
<comment type="caution">
    <text evidence="1">The sequence shown here is derived from an EMBL/GenBank/DDBJ whole genome shotgun (WGS) entry which is preliminary data.</text>
</comment>
<dbReference type="EMBL" id="AWGH01000031">
    <property type="protein sequence ID" value="ODN86596.1"/>
    <property type="molecule type" value="Genomic_DNA"/>
</dbReference>
<sequence length="362" mass="41440">MTEADPSSPPRLPEDVMYLLLGHLGATTSPSALTTFLRVSRYFHKRLIPFLYTSPMLTQRNNFGFFYPLYYDDHKIDDDEREEWWQGDLEDKKSAVARRLPMLGYVQCVSFEDDVTAGMCNSAVDGFLAQGLDSPPREWYGYPCSSQDDSSPARRHLFYGRAFTHLHLSHKFLGGLRLYLKPENESRRVQTFQSMLGPFGVLSIQQPESLRGLHGYFVPHCLRPICIRAKPLVLVINDYDDIKLAYILSPSQRGIAMRLWGSVNTRSNAQTDEVVEFLSSHMKITHEPLFYIIYNFSMDEACYDHCNGKQVRDLILNRAFAAASQSPKERIVRLEIIMQGPQSNAATVESMRSDIFELMKKG</sequence>
<keyword evidence="2" id="KW-1185">Reference proteome</keyword>
<name>A0A1E3IFB2_9TREE</name>
<organism evidence="1 2">
    <name type="scientific">Cryptococcus wingfieldii CBS 7118</name>
    <dbReference type="NCBI Taxonomy" id="1295528"/>
    <lineage>
        <taxon>Eukaryota</taxon>
        <taxon>Fungi</taxon>
        <taxon>Dikarya</taxon>
        <taxon>Basidiomycota</taxon>
        <taxon>Agaricomycotina</taxon>
        <taxon>Tremellomycetes</taxon>
        <taxon>Tremellales</taxon>
        <taxon>Cryptococcaceae</taxon>
        <taxon>Cryptococcus</taxon>
    </lineage>
</organism>
<proteinExistence type="predicted"/>
<dbReference type="AlphaFoldDB" id="A0A1E3IFB2"/>
<dbReference type="RefSeq" id="XP_019028779.1">
    <property type="nucleotide sequence ID" value="XM_019179298.1"/>
</dbReference>
<protein>
    <submittedName>
        <fullName evidence="1">Uncharacterized protein</fullName>
    </submittedName>
</protein>
<reference evidence="1 2" key="1">
    <citation type="submission" date="2016-06" db="EMBL/GenBank/DDBJ databases">
        <title>Evolution of pathogenesis and genome organization in the Tremellales.</title>
        <authorList>
            <person name="Cuomo C."/>
            <person name="Litvintseva A."/>
            <person name="Heitman J."/>
            <person name="Chen Y."/>
            <person name="Sun S."/>
            <person name="Springer D."/>
            <person name="Dromer F."/>
            <person name="Young S."/>
            <person name="Zeng Q."/>
            <person name="Chapman S."/>
            <person name="Gujja S."/>
            <person name="Saif S."/>
            <person name="Birren B."/>
        </authorList>
    </citation>
    <scope>NUCLEOTIDE SEQUENCE [LARGE SCALE GENOMIC DNA]</scope>
    <source>
        <strain evidence="1 2">CBS 7118</strain>
    </source>
</reference>
<dbReference type="Proteomes" id="UP000094819">
    <property type="component" value="Unassembled WGS sequence"/>
</dbReference>
<dbReference type="GeneID" id="30196502"/>
<gene>
    <name evidence="1" type="ORF">L198_07291</name>
</gene>
<evidence type="ECO:0000313" key="1">
    <source>
        <dbReference type="EMBL" id="ODN86596.1"/>
    </source>
</evidence>